<feature type="domain" description="HAMP" evidence="8">
    <location>
        <begin position="228"/>
        <end position="280"/>
    </location>
</feature>
<evidence type="ECO:0000313" key="9">
    <source>
        <dbReference type="EMBL" id="AHF02185.1"/>
    </source>
</evidence>
<evidence type="ECO:0008006" key="11">
    <source>
        <dbReference type="Google" id="ProtNLM"/>
    </source>
</evidence>
<keyword evidence="5" id="KW-0175">Coiled coil</keyword>
<dbReference type="PROSITE" id="PS50885">
    <property type="entry name" value="HAMP"/>
    <property type="match status" value="2"/>
</dbReference>
<dbReference type="CDD" id="cd06225">
    <property type="entry name" value="HAMP"/>
    <property type="match status" value="1"/>
</dbReference>
<dbReference type="Pfam" id="PF18947">
    <property type="entry name" value="HAMP_2"/>
    <property type="match status" value="1"/>
</dbReference>
<evidence type="ECO:0000259" key="8">
    <source>
        <dbReference type="PROSITE" id="PS50885"/>
    </source>
</evidence>
<dbReference type="eggNOG" id="COG0840">
    <property type="taxonomic scope" value="Bacteria"/>
</dbReference>
<proteinExistence type="inferred from homology"/>
<evidence type="ECO:0000256" key="5">
    <source>
        <dbReference type="SAM" id="Coils"/>
    </source>
</evidence>
<sequence length="680" mass="73447">MPPLSNALNQIVGAADKQDRLKTDKLMLVILLAHFPVTAFLAPIGYDTQSFALIASGLLAGLVVAAYITLKGTRGFSLFVGAALMLNSAILIQAQMGRIEMHFHIFASLAFLLAYRDYLPVIVAAVVGAIHHITLTYLQLESVALMGMPVMIFNYGCSWDITALHIAFVLVEAGVLIYLGHLMRADFVSNALVSGSLNQIARTQQFSAPLASVTQRTTTIDALDKTMSQTSEALGEISQVMEALSKGDLSVRVKGEYHGDLAKIKQAVNQSADNLAVTFKDLNAAFSNLAAGEFKLDAQVALQEGEFGRLMSNTQHTVAQLQQTFSQMNGVMQAMAGGDFSSRLVMDAQGEFAALQTLINQSLENVANSIEMISEVIAAQATGDLVRDLPAGVFMGQLHDLKNSINYSRNQLRDVVDVSLENANYVSVIAHSVREGAYELRGQISEQVATIKHNNSLMSQMKQTLIANTEATTETDKIARQVRAKVEQGQEVMNQTIEEIQAIQQSSHKIADIVSLIDSIAFQTNLLALNAAVEAARAGEHGRGFAVVASEVRALAQKSADAAKDIGQLIGQSVSQIEQGTKLVAQSGATFGEISQAIEEVTLRIGSVADVSQSQRNDVEQVSELLMKLQHMLEASVEKVQQTDRNASDLNDKAKGLQVEVGFFRTPKNPTEETKQIANL</sequence>
<evidence type="ECO:0000256" key="3">
    <source>
        <dbReference type="ARBA" id="ARBA00029447"/>
    </source>
</evidence>
<organism evidence="9 10">
    <name type="scientific">Thiomicrospira aerophila AL3</name>
    <dbReference type="NCBI Taxonomy" id="717772"/>
    <lineage>
        <taxon>Bacteria</taxon>
        <taxon>Pseudomonadati</taxon>
        <taxon>Pseudomonadota</taxon>
        <taxon>Gammaproteobacteria</taxon>
        <taxon>Thiotrichales</taxon>
        <taxon>Piscirickettsiaceae</taxon>
        <taxon>Thiomicrospira</taxon>
    </lineage>
</organism>
<evidence type="ECO:0000256" key="6">
    <source>
        <dbReference type="SAM" id="Phobius"/>
    </source>
</evidence>
<evidence type="ECO:0000256" key="4">
    <source>
        <dbReference type="PROSITE-ProRule" id="PRU00284"/>
    </source>
</evidence>
<dbReference type="RefSeq" id="WP_006459797.1">
    <property type="nucleotide sequence ID" value="NZ_CP007030.1"/>
</dbReference>
<dbReference type="PRINTS" id="PR00260">
    <property type="entry name" value="CHEMTRNSDUCR"/>
</dbReference>
<dbReference type="SUPFAM" id="SSF58104">
    <property type="entry name" value="Methyl-accepting chemotaxis protein (MCP) signaling domain"/>
    <property type="match status" value="1"/>
</dbReference>
<feature type="transmembrane region" description="Helical" evidence="6">
    <location>
        <begin position="51"/>
        <end position="70"/>
    </location>
</feature>
<dbReference type="PROSITE" id="PS50111">
    <property type="entry name" value="CHEMOTAXIS_TRANSDUC_2"/>
    <property type="match status" value="1"/>
</dbReference>
<dbReference type="Pfam" id="PF00672">
    <property type="entry name" value="HAMP"/>
    <property type="match status" value="1"/>
</dbReference>
<keyword evidence="2 4" id="KW-0807">Transducer</keyword>
<keyword evidence="1" id="KW-0488">Methylation</keyword>
<dbReference type="InterPro" id="IPR004090">
    <property type="entry name" value="Chemotax_Me-accpt_rcpt"/>
</dbReference>
<feature type="domain" description="HAMP" evidence="8">
    <location>
        <begin position="319"/>
        <end position="371"/>
    </location>
</feature>
<dbReference type="EMBL" id="CP007030">
    <property type="protein sequence ID" value="AHF02185.1"/>
    <property type="molecule type" value="Genomic_DNA"/>
</dbReference>
<dbReference type="STRING" id="717772.THIAE_01875"/>
<dbReference type="GO" id="GO:0005886">
    <property type="term" value="C:plasma membrane"/>
    <property type="evidence" value="ECO:0007669"/>
    <property type="project" value="TreeGrafter"/>
</dbReference>
<dbReference type="FunCoup" id="W0DUF4">
    <property type="interactions" value="195"/>
</dbReference>
<feature type="transmembrane region" description="Helical" evidence="6">
    <location>
        <begin position="161"/>
        <end position="180"/>
    </location>
</feature>
<dbReference type="SMART" id="SM00304">
    <property type="entry name" value="HAMP"/>
    <property type="match status" value="2"/>
</dbReference>
<gene>
    <name evidence="9" type="ORF">THIAE_01875</name>
</gene>
<dbReference type="KEGG" id="tao:THIAE_01875"/>
<keyword evidence="6" id="KW-0812">Transmembrane</keyword>
<feature type="transmembrane region" description="Helical" evidence="6">
    <location>
        <begin position="26"/>
        <end position="44"/>
    </location>
</feature>
<name>W0DUF4_9GAMM</name>
<dbReference type="Proteomes" id="UP000005380">
    <property type="component" value="Chromosome"/>
</dbReference>
<dbReference type="HOGENOM" id="CLU_404357_0_0_6"/>
<dbReference type="InterPro" id="IPR003660">
    <property type="entry name" value="HAMP_dom"/>
</dbReference>
<protein>
    <recommendedName>
        <fullName evidence="11">Methyl-accepting chemotaxis protein</fullName>
    </recommendedName>
</protein>
<dbReference type="Pfam" id="PF00015">
    <property type="entry name" value="MCPsignal"/>
    <property type="match status" value="1"/>
</dbReference>
<accession>W0DUF4</accession>
<evidence type="ECO:0000256" key="1">
    <source>
        <dbReference type="ARBA" id="ARBA00022481"/>
    </source>
</evidence>
<feature type="domain" description="Methyl-accepting transducer" evidence="7">
    <location>
        <begin position="422"/>
        <end position="651"/>
    </location>
</feature>
<reference evidence="9 10" key="1">
    <citation type="submission" date="2013-12" db="EMBL/GenBank/DDBJ databases">
        <authorList>
            <consortium name="DOE Joint Genome Institute"/>
            <person name="Kappler U."/>
            <person name="Huntemann M."/>
            <person name="Han J."/>
            <person name="Chen A."/>
            <person name="Kyrpides N."/>
            <person name="Mavromatis K."/>
            <person name="Markowitz V."/>
            <person name="Palaniappan K."/>
            <person name="Ivanova N."/>
            <person name="Schaumberg A."/>
            <person name="Pati A."/>
            <person name="Liolios K."/>
            <person name="Nordberg H.P."/>
            <person name="Cantor M.N."/>
            <person name="Hua S.X."/>
            <person name="Woyke T."/>
        </authorList>
    </citation>
    <scope>NUCLEOTIDE SEQUENCE [LARGE SCALE GENOMIC DNA]</scope>
    <source>
        <strain evidence="10">AL2</strain>
    </source>
</reference>
<dbReference type="PANTHER" id="PTHR43531:SF14">
    <property type="entry name" value="METHYL-ACCEPTING CHEMOTAXIS PROTEIN I-RELATED"/>
    <property type="match status" value="1"/>
</dbReference>
<dbReference type="OrthoDB" id="6433966at2"/>
<dbReference type="InParanoid" id="W0DUF4"/>
<dbReference type="SMART" id="SM00283">
    <property type="entry name" value="MA"/>
    <property type="match status" value="1"/>
</dbReference>
<feature type="transmembrane region" description="Helical" evidence="6">
    <location>
        <begin position="121"/>
        <end position="140"/>
    </location>
</feature>
<dbReference type="InterPro" id="IPR051310">
    <property type="entry name" value="MCP_chemotaxis"/>
</dbReference>
<keyword evidence="6" id="KW-0472">Membrane</keyword>
<dbReference type="Gene3D" id="1.10.287.950">
    <property type="entry name" value="Methyl-accepting chemotaxis protein"/>
    <property type="match status" value="1"/>
</dbReference>
<dbReference type="CDD" id="cd11386">
    <property type="entry name" value="MCP_signal"/>
    <property type="match status" value="1"/>
</dbReference>
<dbReference type="AlphaFoldDB" id="W0DUF4"/>
<dbReference type="GO" id="GO:0007165">
    <property type="term" value="P:signal transduction"/>
    <property type="evidence" value="ECO:0007669"/>
    <property type="project" value="UniProtKB-KW"/>
</dbReference>
<evidence type="ECO:0000256" key="2">
    <source>
        <dbReference type="ARBA" id="ARBA00023224"/>
    </source>
</evidence>
<dbReference type="Gene3D" id="1.20.120.1530">
    <property type="match status" value="1"/>
</dbReference>
<feature type="coiled-coil region" evidence="5">
    <location>
        <begin position="633"/>
        <end position="660"/>
    </location>
</feature>
<dbReference type="PANTHER" id="PTHR43531">
    <property type="entry name" value="PROTEIN ICFG"/>
    <property type="match status" value="1"/>
</dbReference>
<evidence type="ECO:0000259" key="7">
    <source>
        <dbReference type="PROSITE" id="PS50111"/>
    </source>
</evidence>
<evidence type="ECO:0000313" key="10">
    <source>
        <dbReference type="Proteomes" id="UP000005380"/>
    </source>
</evidence>
<dbReference type="InterPro" id="IPR004089">
    <property type="entry name" value="MCPsignal_dom"/>
</dbReference>
<feature type="transmembrane region" description="Helical" evidence="6">
    <location>
        <begin position="76"/>
        <end position="92"/>
    </location>
</feature>
<dbReference type="GO" id="GO:0004888">
    <property type="term" value="F:transmembrane signaling receptor activity"/>
    <property type="evidence" value="ECO:0007669"/>
    <property type="project" value="InterPro"/>
</dbReference>
<dbReference type="GO" id="GO:0006935">
    <property type="term" value="P:chemotaxis"/>
    <property type="evidence" value="ECO:0007669"/>
    <property type="project" value="InterPro"/>
</dbReference>
<comment type="similarity">
    <text evidence="3">Belongs to the methyl-accepting chemotaxis (MCP) protein family.</text>
</comment>
<keyword evidence="6" id="KW-1133">Transmembrane helix</keyword>
<keyword evidence="10" id="KW-1185">Reference proteome</keyword>